<keyword evidence="4 6" id="KW-1133">Transmembrane helix</keyword>
<feature type="transmembrane region" description="Helical" evidence="6">
    <location>
        <begin position="180"/>
        <end position="203"/>
    </location>
</feature>
<evidence type="ECO:0000256" key="3">
    <source>
        <dbReference type="ARBA" id="ARBA00022692"/>
    </source>
</evidence>
<evidence type="ECO:0000256" key="6">
    <source>
        <dbReference type="SAM" id="Phobius"/>
    </source>
</evidence>
<accession>A0ABV7A4X7</accession>
<comment type="caution">
    <text evidence="7">The sequence shown here is derived from an EMBL/GenBank/DDBJ whole genome shotgun (WGS) entry which is preliminary data.</text>
</comment>
<evidence type="ECO:0000256" key="4">
    <source>
        <dbReference type="ARBA" id="ARBA00022989"/>
    </source>
</evidence>
<feature type="transmembrane region" description="Helical" evidence="6">
    <location>
        <begin position="98"/>
        <end position="122"/>
    </location>
</feature>
<dbReference type="Pfam" id="PF03606">
    <property type="entry name" value="DcuC"/>
    <property type="match status" value="1"/>
</dbReference>
<feature type="transmembrane region" description="Helical" evidence="6">
    <location>
        <begin position="274"/>
        <end position="297"/>
    </location>
</feature>
<dbReference type="InterPro" id="IPR051679">
    <property type="entry name" value="DASS-Related_Transporters"/>
</dbReference>
<dbReference type="PANTHER" id="PTHR43652:SF2">
    <property type="entry name" value="BASIC AMINO ACID ANTIPORTER YFCC-RELATED"/>
    <property type="match status" value="1"/>
</dbReference>
<evidence type="ECO:0000256" key="5">
    <source>
        <dbReference type="ARBA" id="ARBA00023136"/>
    </source>
</evidence>
<sequence length="481" mass="52740">MGIRKQRETDDVAEREESKLENVITKVRMPHVYVILMSLLILSYIATLLIPSGSFEREERPGGMLVVPESFQFIDAEMLTPFDLLFAIPTGMVQAGELIFGGIMIGGLFAVVEKTGLLNIVIHYVFKIFQAKKILVIPALMIPMGIFTTITGAFEMALIYIPALIPVILRLGYDRFTAFAIVIVSCSAGLSVALTAPATVGLAQTISELPLYSGIGLRVIVMSLVLLVGIWYVWRYARKIERDPSKGYLYGDGLDGEYLDDNEPDLEKISTRQLAGLIFLFAGLGVMVYGLLVWGWYFIEIGGWYAFMGIVLGLICKMTPSGIAETFNEGFKKFIVAGIVIGLARSISVILENGQILDTIIYGISEIVSSMPAEISAVMMMIAQASFNFVVGSGSGQALITMPIMVGLSDLLDVTRQTSVLAFQFGDGFSNIIYPTGLIMAFLAFARISYVKWLRFIIPLVLIWYGISTVTLIIAQSIGWG</sequence>
<name>A0ABV7A4X7_9BACI</name>
<feature type="transmembrane region" description="Helical" evidence="6">
    <location>
        <begin position="428"/>
        <end position="446"/>
    </location>
</feature>
<dbReference type="Proteomes" id="UP001595387">
    <property type="component" value="Unassembled WGS sequence"/>
</dbReference>
<protein>
    <submittedName>
        <fullName evidence="7">YfcC family protein</fullName>
    </submittedName>
</protein>
<evidence type="ECO:0000313" key="7">
    <source>
        <dbReference type="EMBL" id="MFC2948025.1"/>
    </source>
</evidence>
<organism evidence="7 8">
    <name type="scientific">Virgibacillus sediminis</name>
    <dbReference type="NCBI Taxonomy" id="202260"/>
    <lineage>
        <taxon>Bacteria</taxon>
        <taxon>Bacillati</taxon>
        <taxon>Bacillota</taxon>
        <taxon>Bacilli</taxon>
        <taxon>Bacillales</taxon>
        <taxon>Bacillaceae</taxon>
        <taxon>Virgibacillus</taxon>
    </lineage>
</organism>
<keyword evidence="5 6" id="KW-0472">Membrane</keyword>
<keyword evidence="2" id="KW-1003">Cell membrane</keyword>
<feature type="transmembrane region" description="Helical" evidence="6">
    <location>
        <begin position="215"/>
        <end position="234"/>
    </location>
</feature>
<feature type="transmembrane region" description="Helical" evidence="6">
    <location>
        <begin position="453"/>
        <end position="475"/>
    </location>
</feature>
<evidence type="ECO:0000256" key="1">
    <source>
        <dbReference type="ARBA" id="ARBA00004651"/>
    </source>
</evidence>
<gene>
    <name evidence="7" type="ORF">ACFODW_06675</name>
</gene>
<dbReference type="InterPro" id="IPR018385">
    <property type="entry name" value="C4_dicarb_anaerob_car-like"/>
</dbReference>
<feature type="transmembrane region" description="Helical" evidence="6">
    <location>
        <begin position="32"/>
        <end position="50"/>
    </location>
</feature>
<keyword evidence="3 6" id="KW-0812">Transmembrane</keyword>
<reference evidence="8" key="1">
    <citation type="journal article" date="2019" name="Int. J. Syst. Evol. Microbiol.">
        <title>The Global Catalogue of Microorganisms (GCM) 10K type strain sequencing project: providing services to taxonomists for standard genome sequencing and annotation.</title>
        <authorList>
            <consortium name="The Broad Institute Genomics Platform"/>
            <consortium name="The Broad Institute Genome Sequencing Center for Infectious Disease"/>
            <person name="Wu L."/>
            <person name="Ma J."/>
        </authorList>
    </citation>
    <scope>NUCLEOTIDE SEQUENCE [LARGE SCALE GENOMIC DNA]</scope>
    <source>
        <strain evidence="8">KCTC 13193</strain>
    </source>
</reference>
<comment type="subcellular location">
    <subcellularLocation>
        <location evidence="1">Cell membrane</location>
        <topology evidence="1">Multi-pass membrane protein</topology>
    </subcellularLocation>
</comment>
<evidence type="ECO:0000256" key="2">
    <source>
        <dbReference type="ARBA" id="ARBA00022475"/>
    </source>
</evidence>
<dbReference type="EMBL" id="JBHRRZ010000012">
    <property type="protein sequence ID" value="MFC2948025.1"/>
    <property type="molecule type" value="Genomic_DNA"/>
</dbReference>
<keyword evidence="8" id="KW-1185">Reference proteome</keyword>
<feature type="transmembrane region" description="Helical" evidence="6">
    <location>
        <begin position="157"/>
        <end position="173"/>
    </location>
</feature>
<proteinExistence type="predicted"/>
<feature type="transmembrane region" description="Helical" evidence="6">
    <location>
        <begin position="389"/>
        <end position="408"/>
    </location>
</feature>
<dbReference type="PANTHER" id="PTHR43652">
    <property type="entry name" value="BASIC AMINO ACID ANTIPORTER YFCC-RELATED"/>
    <property type="match status" value="1"/>
</dbReference>
<feature type="transmembrane region" description="Helical" evidence="6">
    <location>
        <begin position="303"/>
        <end position="322"/>
    </location>
</feature>
<dbReference type="RefSeq" id="WP_390304522.1">
    <property type="nucleotide sequence ID" value="NZ_JBHRRZ010000012.1"/>
</dbReference>
<evidence type="ECO:0000313" key="8">
    <source>
        <dbReference type="Proteomes" id="UP001595387"/>
    </source>
</evidence>
<feature type="transmembrane region" description="Helical" evidence="6">
    <location>
        <begin position="134"/>
        <end position="151"/>
    </location>
</feature>